<protein>
    <submittedName>
        <fullName evidence="3">Serine protease 46</fullName>
    </submittedName>
</protein>
<dbReference type="InterPro" id="IPR009003">
    <property type="entry name" value="Peptidase_S1_PA"/>
</dbReference>
<dbReference type="SUPFAM" id="SSF50494">
    <property type="entry name" value="Trypsin-like serine proteases"/>
    <property type="match status" value="1"/>
</dbReference>
<dbReference type="Proteomes" id="UP001228049">
    <property type="component" value="Unassembled WGS sequence"/>
</dbReference>
<gene>
    <name evidence="3" type="ORF">KUDE01_024173</name>
</gene>
<dbReference type="EMBL" id="JASDAP010000024">
    <property type="protein sequence ID" value="KAK1881005.1"/>
    <property type="molecule type" value="Genomic_DNA"/>
</dbReference>
<proteinExistence type="predicted"/>
<dbReference type="Gene3D" id="2.40.10.10">
    <property type="entry name" value="Trypsin-like serine proteases"/>
    <property type="match status" value="2"/>
</dbReference>
<evidence type="ECO:0000313" key="3">
    <source>
        <dbReference type="EMBL" id="KAK1881005.1"/>
    </source>
</evidence>
<reference evidence="3" key="1">
    <citation type="submission" date="2023-04" db="EMBL/GenBank/DDBJ databases">
        <title>Chromosome-level genome of Chaenocephalus aceratus.</title>
        <authorList>
            <person name="Park H."/>
        </authorList>
    </citation>
    <scope>NUCLEOTIDE SEQUENCE</scope>
    <source>
        <strain evidence="3">DE</strain>
        <tissue evidence="3">Muscle</tissue>
    </source>
</reference>
<feature type="domain" description="Peptidase S1" evidence="2">
    <location>
        <begin position="1"/>
        <end position="167"/>
    </location>
</feature>
<name>A0AAD9BBY3_DISEL</name>
<keyword evidence="3" id="KW-0645">Protease</keyword>
<evidence type="ECO:0000259" key="2">
    <source>
        <dbReference type="PROSITE" id="PS50240"/>
    </source>
</evidence>
<dbReference type="GO" id="GO:0004252">
    <property type="term" value="F:serine-type endopeptidase activity"/>
    <property type="evidence" value="ECO:0007669"/>
    <property type="project" value="InterPro"/>
</dbReference>
<dbReference type="PROSITE" id="PS50240">
    <property type="entry name" value="TRYPSIN_DOM"/>
    <property type="match status" value="1"/>
</dbReference>
<evidence type="ECO:0000256" key="1">
    <source>
        <dbReference type="ARBA" id="ARBA00023157"/>
    </source>
</evidence>
<dbReference type="InterPro" id="IPR001254">
    <property type="entry name" value="Trypsin_dom"/>
</dbReference>
<dbReference type="GO" id="GO:0006508">
    <property type="term" value="P:proteolysis"/>
    <property type="evidence" value="ECO:0007669"/>
    <property type="project" value="UniProtKB-KW"/>
</dbReference>
<keyword evidence="1" id="KW-1015">Disulfide bond</keyword>
<evidence type="ECO:0000313" key="4">
    <source>
        <dbReference type="Proteomes" id="UP001228049"/>
    </source>
</evidence>
<sequence>MWPWMVSLYKNGVYTCGGTLISKNFVLTSAQCFSTSNPDKPASTGDFIQPVCMDVSKVRSFPVGTQCWVAGWDKGIKSGATQKAGSGLRDIETQVASCGTGSGSDHICTYAMNLQQGDHGGPLLCKSDSSWFQVAVVSMSGNKSVRADLQVFAKASRFSSFLKETVGDMPSPATGNAASFSISLVLSLAVPITSLFLVSGC</sequence>
<organism evidence="3 4">
    <name type="scientific">Dissostichus eleginoides</name>
    <name type="common">Patagonian toothfish</name>
    <name type="synonym">Dissostichus amissus</name>
    <dbReference type="NCBI Taxonomy" id="100907"/>
    <lineage>
        <taxon>Eukaryota</taxon>
        <taxon>Metazoa</taxon>
        <taxon>Chordata</taxon>
        <taxon>Craniata</taxon>
        <taxon>Vertebrata</taxon>
        <taxon>Euteleostomi</taxon>
        <taxon>Actinopterygii</taxon>
        <taxon>Neopterygii</taxon>
        <taxon>Teleostei</taxon>
        <taxon>Neoteleostei</taxon>
        <taxon>Acanthomorphata</taxon>
        <taxon>Eupercaria</taxon>
        <taxon>Perciformes</taxon>
        <taxon>Notothenioidei</taxon>
        <taxon>Nototheniidae</taxon>
        <taxon>Dissostichus</taxon>
    </lineage>
</organism>
<dbReference type="InterPro" id="IPR043504">
    <property type="entry name" value="Peptidase_S1_PA_chymotrypsin"/>
</dbReference>
<dbReference type="Pfam" id="PF00089">
    <property type="entry name" value="Trypsin"/>
    <property type="match status" value="2"/>
</dbReference>
<comment type="caution">
    <text evidence="3">The sequence shown here is derived from an EMBL/GenBank/DDBJ whole genome shotgun (WGS) entry which is preliminary data.</text>
</comment>
<dbReference type="SMART" id="SM00020">
    <property type="entry name" value="Tryp_SPc"/>
    <property type="match status" value="1"/>
</dbReference>
<keyword evidence="3" id="KW-0378">Hydrolase</keyword>
<keyword evidence="4" id="KW-1185">Reference proteome</keyword>
<dbReference type="AlphaFoldDB" id="A0AAD9BBY3"/>
<dbReference type="PANTHER" id="PTHR24250">
    <property type="entry name" value="CHYMOTRYPSIN-RELATED"/>
    <property type="match status" value="1"/>
</dbReference>
<accession>A0AAD9BBY3</accession>